<keyword evidence="1" id="KW-0805">Transcription regulation</keyword>
<feature type="domain" description="NAC" evidence="6">
    <location>
        <begin position="31"/>
        <end position="242"/>
    </location>
</feature>
<accession>A0A1R3JXH0</accession>
<dbReference type="Gene3D" id="2.170.150.80">
    <property type="entry name" value="NAC domain"/>
    <property type="match status" value="1"/>
</dbReference>
<dbReference type="Gramene" id="OMO99533">
    <property type="protein sequence ID" value="OMO99533"/>
    <property type="gene ID" value="CCACVL1_03746"/>
</dbReference>
<keyword evidence="4" id="KW-0539">Nucleus</keyword>
<dbReference type="GO" id="GO:0003677">
    <property type="term" value="F:DNA binding"/>
    <property type="evidence" value="ECO:0007669"/>
    <property type="project" value="UniProtKB-KW"/>
</dbReference>
<name>A0A1R3JXH0_COCAP</name>
<dbReference type="SUPFAM" id="SSF101941">
    <property type="entry name" value="NAC domain"/>
    <property type="match status" value="1"/>
</dbReference>
<organism evidence="7 8">
    <name type="scientific">Corchorus capsularis</name>
    <name type="common">Jute</name>
    <dbReference type="NCBI Taxonomy" id="210143"/>
    <lineage>
        <taxon>Eukaryota</taxon>
        <taxon>Viridiplantae</taxon>
        <taxon>Streptophyta</taxon>
        <taxon>Embryophyta</taxon>
        <taxon>Tracheophyta</taxon>
        <taxon>Spermatophyta</taxon>
        <taxon>Magnoliopsida</taxon>
        <taxon>eudicotyledons</taxon>
        <taxon>Gunneridae</taxon>
        <taxon>Pentapetalae</taxon>
        <taxon>rosids</taxon>
        <taxon>malvids</taxon>
        <taxon>Malvales</taxon>
        <taxon>Malvaceae</taxon>
        <taxon>Grewioideae</taxon>
        <taxon>Apeibeae</taxon>
        <taxon>Corchorus</taxon>
    </lineage>
</organism>
<dbReference type="GO" id="GO:0006355">
    <property type="term" value="P:regulation of DNA-templated transcription"/>
    <property type="evidence" value="ECO:0007669"/>
    <property type="project" value="InterPro"/>
</dbReference>
<dbReference type="AlphaFoldDB" id="A0A1R3JXH0"/>
<dbReference type="OMA" id="ACADQFL"/>
<dbReference type="PANTHER" id="PTHR31719">
    <property type="entry name" value="NAC TRANSCRIPTION FACTOR 56"/>
    <property type="match status" value="1"/>
</dbReference>
<dbReference type="OrthoDB" id="774757at2759"/>
<evidence type="ECO:0000256" key="4">
    <source>
        <dbReference type="ARBA" id="ARBA00023242"/>
    </source>
</evidence>
<feature type="region of interest" description="Disordered" evidence="5">
    <location>
        <begin position="100"/>
        <end position="150"/>
    </location>
</feature>
<evidence type="ECO:0000256" key="2">
    <source>
        <dbReference type="ARBA" id="ARBA00023125"/>
    </source>
</evidence>
<evidence type="ECO:0000256" key="1">
    <source>
        <dbReference type="ARBA" id="ARBA00023015"/>
    </source>
</evidence>
<feature type="compositionally biased region" description="Basic residues" evidence="5">
    <location>
        <begin position="106"/>
        <end position="119"/>
    </location>
</feature>
<gene>
    <name evidence="7" type="ORF">CCACVL1_03746</name>
</gene>
<dbReference type="InterPro" id="IPR036093">
    <property type="entry name" value="NAC_dom_sf"/>
</dbReference>
<dbReference type="PANTHER" id="PTHR31719:SF164">
    <property type="entry name" value="NAC DOMAIN-CONTAINING PROTEIN"/>
    <property type="match status" value="1"/>
</dbReference>
<keyword evidence="2" id="KW-0238">DNA-binding</keyword>
<dbReference type="Pfam" id="PF02365">
    <property type="entry name" value="NAM"/>
    <property type="match status" value="1"/>
</dbReference>
<keyword evidence="8" id="KW-1185">Reference proteome</keyword>
<evidence type="ECO:0000313" key="7">
    <source>
        <dbReference type="EMBL" id="OMO99533.1"/>
    </source>
</evidence>
<dbReference type="GO" id="GO:0048731">
    <property type="term" value="P:system development"/>
    <property type="evidence" value="ECO:0007669"/>
    <property type="project" value="TreeGrafter"/>
</dbReference>
<dbReference type="InterPro" id="IPR003441">
    <property type="entry name" value="NAC-dom"/>
</dbReference>
<protein>
    <submittedName>
        <fullName evidence="7">No apical meristem (NAM) protein</fullName>
    </submittedName>
</protein>
<evidence type="ECO:0000256" key="5">
    <source>
        <dbReference type="SAM" id="MobiDB-lite"/>
    </source>
</evidence>
<sequence>MWQGGKVPSVSDEMDSRVRNPHRRYDAVTVVTARVRFSPTGEVVLQCYLRDAINGQNLPSDIFTEADLYGDKEPWKLFNPNHSHPYWVFTHLKMKRDSVSVAKQTTTKKKGKGNSKAKKNREEEEEKHDRTAGGGSWKGRSVHDILSSDDGEKLGFDREYKFKLNHDDEGRGSNPNSNGNWIMHEFSIKGCDLVICEIKNLKRKRKGTERDSHDLDDDSRVSKKLDVGDRDHQLQVCAITEEQAGLVDTPLPDDDDDFLKKLDVGDRDHQLQVCPIPEEQSGLVDAPVPDDDDDFVNSLLNSEWDWNFIASDREFSSPLQQQQHIPLVF</sequence>
<evidence type="ECO:0000256" key="3">
    <source>
        <dbReference type="ARBA" id="ARBA00023163"/>
    </source>
</evidence>
<dbReference type="Proteomes" id="UP000188268">
    <property type="component" value="Unassembled WGS sequence"/>
</dbReference>
<evidence type="ECO:0000313" key="8">
    <source>
        <dbReference type="Proteomes" id="UP000188268"/>
    </source>
</evidence>
<reference evidence="7 8" key="1">
    <citation type="submission" date="2013-09" db="EMBL/GenBank/DDBJ databases">
        <title>Corchorus capsularis genome sequencing.</title>
        <authorList>
            <person name="Alam M."/>
            <person name="Haque M.S."/>
            <person name="Islam M.S."/>
            <person name="Emdad E.M."/>
            <person name="Islam M.M."/>
            <person name="Ahmed B."/>
            <person name="Halim A."/>
            <person name="Hossen Q.M.M."/>
            <person name="Hossain M.Z."/>
            <person name="Ahmed R."/>
            <person name="Khan M.M."/>
            <person name="Islam R."/>
            <person name="Rashid M.M."/>
            <person name="Khan S.A."/>
            <person name="Rahman M.S."/>
            <person name="Alam M."/>
        </authorList>
    </citation>
    <scope>NUCLEOTIDE SEQUENCE [LARGE SCALE GENOMIC DNA]</scope>
    <source>
        <strain evidence="8">cv. CVL-1</strain>
        <tissue evidence="7">Whole seedling</tissue>
    </source>
</reference>
<keyword evidence="3" id="KW-0804">Transcription</keyword>
<dbReference type="PROSITE" id="PS51005">
    <property type="entry name" value="NAC"/>
    <property type="match status" value="1"/>
</dbReference>
<comment type="caution">
    <text evidence="7">The sequence shown here is derived from an EMBL/GenBank/DDBJ whole genome shotgun (WGS) entry which is preliminary data.</text>
</comment>
<dbReference type="EMBL" id="AWWV01006848">
    <property type="protein sequence ID" value="OMO99533.1"/>
    <property type="molecule type" value="Genomic_DNA"/>
</dbReference>
<proteinExistence type="predicted"/>
<evidence type="ECO:0000259" key="6">
    <source>
        <dbReference type="PROSITE" id="PS51005"/>
    </source>
</evidence>